<dbReference type="Proteomes" id="UP000242498">
    <property type="component" value="Chromosome I"/>
</dbReference>
<sequence>MRPETLGPVTLLTLAGTLVSHLGSVHFSGYISNCEYLMGIKKHIPDVILSLNSEKSNDVVSVSFLFIGISALKKAHSFTSSY</sequence>
<accession>A0A285BYW4</accession>
<evidence type="ECO:0000313" key="1">
    <source>
        <dbReference type="EMBL" id="SNX60501.1"/>
    </source>
</evidence>
<dbReference type="EMBL" id="LT907782">
    <property type="protein sequence ID" value="SNX60501.1"/>
    <property type="molecule type" value="Genomic_DNA"/>
</dbReference>
<evidence type="ECO:0000313" key="2">
    <source>
        <dbReference type="Proteomes" id="UP000242498"/>
    </source>
</evidence>
<dbReference type="AlphaFoldDB" id="A0A285BYW4"/>
<protein>
    <submittedName>
        <fullName evidence="1">Uncharacterized protein</fullName>
    </submittedName>
</protein>
<reference evidence="1 2" key="1">
    <citation type="submission" date="2017-08" db="EMBL/GenBank/DDBJ databases">
        <authorList>
            <person name="de Groot N.N."/>
        </authorList>
    </citation>
    <scope>NUCLEOTIDE SEQUENCE [LARGE SCALE GENOMIC DNA]</scope>
    <source>
        <strain evidence="1 2">Nm15</strain>
    </source>
</reference>
<organism evidence="1 2">
    <name type="scientific">Nitrosomonas ureae</name>
    <dbReference type="NCBI Taxonomy" id="44577"/>
    <lineage>
        <taxon>Bacteria</taxon>
        <taxon>Pseudomonadati</taxon>
        <taxon>Pseudomonadota</taxon>
        <taxon>Betaproteobacteria</taxon>
        <taxon>Nitrosomonadales</taxon>
        <taxon>Nitrosomonadaceae</taxon>
        <taxon>Nitrosomonas</taxon>
    </lineage>
</organism>
<name>A0A285BYW4_9PROT</name>
<gene>
    <name evidence="1" type="ORF">SAMN06296273_1968</name>
</gene>
<proteinExistence type="predicted"/>